<evidence type="ECO:0000256" key="1">
    <source>
        <dbReference type="SAM" id="MobiDB-lite"/>
    </source>
</evidence>
<name>A0ABV0UBW6_9TELE</name>
<reference evidence="2 3" key="1">
    <citation type="submission" date="2021-06" db="EMBL/GenBank/DDBJ databases">
        <authorList>
            <person name="Palmer J.M."/>
        </authorList>
    </citation>
    <scope>NUCLEOTIDE SEQUENCE [LARGE SCALE GENOMIC DNA]</scope>
    <source>
        <strain evidence="3">if_2019</strain>
        <tissue evidence="2">Muscle</tissue>
    </source>
</reference>
<accession>A0ABV0UBW6</accession>
<evidence type="ECO:0000313" key="2">
    <source>
        <dbReference type="EMBL" id="MEQ2242536.1"/>
    </source>
</evidence>
<sequence>MNIITDNHNISYSSPWLSCFLLRFCFRMGIHTRPTTTNISPMDRQAEATERDTSITPTEWSKKRSAPAADIRNPITIVVMALWRKAQPGDAAAAVCWSEHKL</sequence>
<feature type="compositionally biased region" description="Basic and acidic residues" evidence="1">
    <location>
        <begin position="44"/>
        <end position="53"/>
    </location>
</feature>
<dbReference type="Proteomes" id="UP001482620">
    <property type="component" value="Unassembled WGS sequence"/>
</dbReference>
<proteinExistence type="predicted"/>
<evidence type="ECO:0000313" key="3">
    <source>
        <dbReference type="Proteomes" id="UP001482620"/>
    </source>
</evidence>
<gene>
    <name evidence="2" type="ORF">ILYODFUR_036761</name>
</gene>
<dbReference type="EMBL" id="JAHRIQ010065600">
    <property type="protein sequence ID" value="MEQ2242536.1"/>
    <property type="molecule type" value="Genomic_DNA"/>
</dbReference>
<feature type="region of interest" description="Disordered" evidence="1">
    <location>
        <begin position="36"/>
        <end position="67"/>
    </location>
</feature>
<protein>
    <submittedName>
        <fullName evidence="2">Uncharacterized protein</fullName>
    </submittedName>
</protein>
<organism evidence="2 3">
    <name type="scientific">Ilyodon furcidens</name>
    <name type="common">goldbreast splitfin</name>
    <dbReference type="NCBI Taxonomy" id="33524"/>
    <lineage>
        <taxon>Eukaryota</taxon>
        <taxon>Metazoa</taxon>
        <taxon>Chordata</taxon>
        <taxon>Craniata</taxon>
        <taxon>Vertebrata</taxon>
        <taxon>Euteleostomi</taxon>
        <taxon>Actinopterygii</taxon>
        <taxon>Neopterygii</taxon>
        <taxon>Teleostei</taxon>
        <taxon>Neoteleostei</taxon>
        <taxon>Acanthomorphata</taxon>
        <taxon>Ovalentaria</taxon>
        <taxon>Atherinomorphae</taxon>
        <taxon>Cyprinodontiformes</taxon>
        <taxon>Goodeidae</taxon>
        <taxon>Ilyodon</taxon>
    </lineage>
</organism>
<keyword evidence="3" id="KW-1185">Reference proteome</keyword>
<comment type="caution">
    <text evidence="2">The sequence shown here is derived from an EMBL/GenBank/DDBJ whole genome shotgun (WGS) entry which is preliminary data.</text>
</comment>